<dbReference type="EMBL" id="ML994696">
    <property type="protein sequence ID" value="KAF2176982.1"/>
    <property type="molecule type" value="Genomic_DNA"/>
</dbReference>
<dbReference type="PANTHER" id="PTHR12150">
    <property type="entry name" value="CLASS IV SAM-BINDING METHYLTRANSFERASE-RELATED"/>
    <property type="match status" value="1"/>
</dbReference>
<evidence type="ECO:0000313" key="4">
    <source>
        <dbReference type="Proteomes" id="UP000800200"/>
    </source>
</evidence>
<dbReference type="Gene3D" id="3.40.1280.10">
    <property type="match status" value="2"/>
</dbReference>
<dbReference type="InterPro" id="IPR029026">
    <property type="entry name" value="tRNA_m1G_MTases_N"/>
</dbReference>
<protein>
    <submittedName>
        <fullName evidence="3">DUF171-domain-containing protein</fullName>
    </submittedName>
</protein>
<dbReference type="SUPFAM" id="SSF50249">
    <property type="entry name" value="Nucleic acid-binding proteins"/>
    <property type="match status" value="1"/>
</dbReference>
<evidence type="ECO:0000256" key="1">
    <source>
        <dbReference type="ARBA" id="ARBA00009841"/>
    </source>
</evidence>
<reference evidence="3" key="1">
    <citation type="journal article" date="2020" name="Stud. Mycol.">
        <title>101 Dothideomycetes genomes: a test case for predicting lifestyles and emergence of pathogens.</title>
        <authorList>
            <person name="Haridas S."/>
            <person name="Albert R."/>
            <person name="Binder M."/>
            <person name="Bloem J."/>
            <person name="Labutti K."/>
            <person name="Salamov A."/>
            <person name="Andreopoulos B."/>
            <person name="Baker S."/>
            <person name="Barry K."/>
            <person name="Bills G."/>
            <person name="Bluhm B."/>
            <person name="Cannon C."/>
            <person name="Castanera R."/>
            <person name="Culley D."/>
            <person name="Daum C."/>
            <person name="Ezra D."/>
            <person name="Gonzalez J."/>
            <person name="Henrissat B."/>
            <person name="Kuo A."/>
            <person name="Liang C."/>
            <person name="Lipzen A."/>
            <person name="Lutzoni F."/>
            <person name="Magnuson J."/>
            <person name="Mondo S."/>
            <person name="Nolan M."/>
            <person name="Ohm R."/>
            <person name="Pangilinan J."/>
            <person name="Park H.-J."/>
            <person name="Ramirez L."/>
            <person name="Alfaro M."/>
            <person name="Sun H."/>
            <person name="Tritt A."/>
            <person name="Yoshinaga Y."/>
            <person name="Zwiers L.-H."/>
            <person name="Turgeon B."/>
            <person name="Goodwin S."/>
            <person name="Spatafora J."/>
            <person name="Crous P."/>
            <person name="Grigoriev I."/>
        </authorList>
    </citation>
    <scope>NUCLEOTIDE SEQUENCE</scope>
    <source>
        <strain evidence="3">CBS 207.26</strain>
    </source>
</reference>
<feature type="compositionally biased region" description="Basic and acidic residues" evidence="2">
    <location>
        <begin position="83"/>
        <end position="94"/>
    </location>
</feature>
<dbReference type="InterPro" id="IPR029028">
    <property type="entry name" value="Alpha/beta_knot_MTases"/>
</dbReference>
<name>A0A6A6DF11_9PEZI</name>
<comment type="similarity">
    <text evidence="1">Belongs to the class IV-like SAM-binding methyltransferase superfamily.</text>
</comment>
<dbReference type="InterPro" id="IPR012340">
    <property type="entry name" value="NA-bd_OB-fold"/>
</dbReference>
<gene>
    <name evidence="3" type="ORF">K469DRAFT_677846</name>
</gene>
<dbReference type="PANTHER" id="PTHR12150:SF13">
    <property type="entry name" value="METHYLTRANSFERASE C9ORF114-RELATED"/>
    <property type="match status" value="1"/>
</dbReference>
<dbReference type="AlphaFoldDB" id="A0A6A6DF11"/>
<accession>A0A6A6DF11</accession>
<dbReference type="Proteomes" id="UP000800200">
    <property type="component" value="Unassembled WGS sequence"/>
</dbReference>
<dbReference type="CDD" id="cd18086">
    <property type="entry name" value="HsC9orf114-like"/>
    <property type="match status" value="1"/>
</dbReference>
<dbReference type="InterPro" id="IPR003750">
    <property type="entry name" value="Put_MeTrfase-C9orf114-like"/>
</dbReference>
<feature type="region of interest" description="Disordered" evidence="2">
    <location>
        <begin position="1"/>
        <end position="106"/>
    </location>
</feature>
<dbReference type="OrthoDB" id="361029at2759"/>
<evidence type="ECO:0000256" key="2">
    <source>
        <dbReference type="SAM" id="MobiDB-lite"/>
    </source>
</evidence>
<evidence type="ECO:0000313" key="3">
    <source>
        <dbReference type="EMBL" id="KAF2176982.1"/>
    </source>
</evidence>
<feature type="compositionally biased region" description="Basic and acidic residues" evidence="2">
    <location>
        <begin position="46"/>
        <end position="62"/>
    </location>
</feature>
<sequence>MSEKEKAKKRQRTSVVLHQGGDDEELCAVEKQGEESVNPFKKRKSEGKEKKKEKRREVERNGDGNCKSETPVNSFKKRKSEGKRKDSRDVRSGDGEIDTSRPSAVFKPKKGRDWTLSIALPGSFIANVRTFDQKASLASRIARAAAVFCVDEIIVFDDDPSNIPPSNNAYKGGSTDYWNELIHKEETKKNVGKTKAEILAEVNPEDEPWQNPDQFLFHILSFLECPGHLRKYLFPYHPNLKNSGAFPTLDMPHHMKRDEWCQYREGVTLDPKDIEDYSSQSFKKGKNRILPKEGPERSYVDCGLPHPVQIPVDIPPNVRVTLKFEQTDPPHSWPKLSAHDVESLGAEPVTPSAPREEEGYYWGYGVRRADSLSAVYTESPFEDGYDFTLGTSERGVPLSSILPSTCSESPSSSTRSSPTKLPKSFQHLLLVFGGVTGLEPAVVADPELKKKGLTKETASEVFDAWVNLVPGQGSRTIRTEEAVWIGLMGLRGYVDGTL</sequence>
<keyword evidence="4" id="KW-1185">Reference proteome</keyword>
<dbReference type="SUPFAM" id="SSF75217">
    <property type="entry name" value="alpha/beta knot"/>
    <property type="match status" value="2"/>
</dbReference>
<dbReference type="Pfam" id="PF02598">
    <property type="entry name" value="Methyltrn_RNA_3"/>
    <property type="match status" value="1"/>
</dbReference>
<proteinExistence type="inferred from homology"/>
<organism evidence="3 4">
    <name type="scientific">Zopfia rhizophila CBS 207.26</name>
    <dbReference type="NCBI Taxonomy" id="1314779"/>
    <lineage>
        <taxon>Eukaryota</taxon>
        <taxon>Fungi</taxon>
        <taxon>Dikarya</taxon>
        <taxon>Ascomycota</taxon>
        <taxon>Pezizomycotina</taxon>
        <taxon>Dothideomycetes</taxon>
        <taxon>Dothideomycetes incertae sedis</taxon>
        <taxon>Zopfiaceae</taxon>
        <taxon>Zopfia</taxon>
    </lineage>
</organism>